<reference evidence="1 2" key="1">
    <citation type="journal article" date="1999" name="Science">
        <title>Genome sequence of the radioresistant bacterium Deinococcus radiodurans R1.</title>
        <authorList>
            <person name="White O."/>
            <person name="Eisen J.A."/>
            <person name="Heidelberg J.F."/>
            <person name="Hickey E.K."/>
            <person name="Peterson J.D."/>
            <person name="Dodson R.J."/>
            <person name="Haft D.H."/>
            <person name="Gwinn M.L."/>
            <person name="Nelson W.C."/>
            <person name="Richardson D.L."/>
            <person name="Moffat K.S."/>
            <person name="Qin H."/>
            <person name="Jiang L."/>
            <person name="Pamphile W."/>
            <person name="Crosby M."/>
            <person name="Shen M."/>
            <person name="Vamathevan J.J."/>
            <person name="Lam P."/>
            <person name="McDonald L."/>
            <person name="Utterback T."/>
            <person name="Zalewski C."/>
            <person name="Makarova K.S."/>
            <person name="Aravind L."/>
            <person name="Daly M.J."/>
            <person name="Minton K.W."/>
            <person name="Fleischmann R.D."/>
            <person name="Ketchum K.A."/>
            <person name="Nelson K.E."/>
            <person name="Salzberg S."/>
            <person name="Smith H.O."/>
            <person name="Venter J.C."/>
            <person name="Fraser C.M."/>
        </authorList>
    </citation>
    <scope>NUCLEOTIDE SEQUENCE [LARGE SCALE GENOMIC DNA]</scope>
    <source>
        <strain evidence="2">ATCC 13939 / DSM 20539 / JCM 16871 / LMG 4051 / NBRC 15346 / NCIMB 9279 / R1 / VKM B-1422</strain>
    </source>
</reference>
<name>Q9RVW6_DEIRA</name>
<protein>
    <recommendedName>
        <fullName evidence="3">NAD-specific glutamate dehydrogenase</fullName>
    </recommendedName>
</protein>
<proteinExistence type="predicted"/>
<dbReference type="KEGG" id="dra:DR_0905"/>
<evidence type="ECO:0000313" key="1">
    <source>
        <dbReference type="EMBL" id="AAF10482.1"/>
    </source>
</evidence>
<organism evidence="1 2">
    <name type="scientific">Deinococcus radiodurans (strain ATCC 13939 / DSM 20539 / JCM 16871 / CCUG 27074 / LMG 4051 / NBRC 15346 / NCIMB 9279 / VKM B-1422 / R1)</name>
    <dbReference type="NCBI Taxonomy" id="243230"/>
    <lineage>
        <taxon>Bacteria</taxon>
        <taxon>Thermotogati</taxon>
        <taxon>Deinococcota</taxon>
        <taxon>Deinococci</taxon>
        <taxon>Deinococcales</taxon>
        <taxon>Deinococcaceae</taxon>
        <taxon>Deinococcus</taxon>
    </lineage>
</organism>
<accession>Q9RVW6</accession>
<dbReference type="EMBL" id="AE000513">
    <property type="protein sequence ID" value="AAF10482.1"/>
    <property type="molecule type" value="Genomic_DNA"/>
</dbReference>
<gene>
    <name evidence="1" type="ordered locus">DR_0905</name>
</gene>
<evidence type="ECO:0000313" key="2">
    <source>
        <dbReference type="Proteomes" id="UP000002524"/>
    </source>
</evidence>
<dbReference type="AlphaFoldDB" id="Q9RVW6"/>
<dbReference type="EnsemblBacteria" id="AAF10482">
    <property type="protein sequence ID" value="AAF10482"/>
    <property type="gene ID" value="DR_0905"/>
</dbReference>
<dbReference type="Proteomes" id="UP000002524">
    <property type="component" value="Chromosome 1"/>
</dbReference>
<sequence>MRIGSDADFSEAGVLADKVLARRDFRTHQRVENLVGDDEVVDAHTLEHARFGVHGGFPQLLGVHFAEALEALNLVLLAGLDGVSDVLLELFIGEQVHALVVLGLGAHRDLVERRLRDVEVPLLDDGAHEAEEKGEQQRGDVPAVHVGVGHDHDLVVAQVLEVEAHFLALAVEARADGPDQRADFGVLENLVQLGLFHVQDLAAQGQNRLEAPFASALGRAACRVAFHDEQFGLGGVLRGAVGELTGQVIVFERVGAPHDVAGLAGGVAGAGSLGGFFHDGLADLGIFLEELRELLAHDGVDGRLRLTVEQLDLGLRLELRVAHLDAHHAVDAFEQVVAARHRIAGLDEVLVLGVLVEHAGVRRLEAGQRGAAVAGADHVGVGQDVVAGVGVGVDKRHLDFDLGVGAAHDHRLVVEQLGVVGDQGAGEVGDAALLVEDLFLDFAAVQFGALVTDDDFQARQVGEFAQTVADTQVVELVVELLEDGGVGVKADLGGPLHVFRGGAEHFERLHEHAPLKADVVQLLVLVHGHVEVGRECVDHRGAHAVQPARHLVGALTELAARVQLGENHFDGGAALGLHDVHGNAASVVGDSGGAVSVQHNLDFAGEAREPLVDAVVDDFGQQLVIAVDAGAALHVHAGAFAHGVHAFEDTDLVGVVVVGGARRMGKAHLLIGFVLGRLPIGLVLLRLIKLGLALELVITLGHGSPQKAAPLGRAACRGGESLWWPDHALSRLRRCT</sequence>
<evidence type="ECO:0008006" key="3">
    <source>
        <dbReference type="Google" id="ProtNLM"/>
    </source>
</evidence>
<keyword evidence="2" id="KW-1185">Reference proteome</keyword>
<dbReference type="PaxDb" id="243230-DR_0905"/>
<dbReference type="InParanoid" id="Q9RVW6"/>
<dbReference type="PIR" id="H75460">
    <property type="entry name" value="H75460"/>
</dbReference>
<dbReference type="STRING" id="243230.DR_0905"/>
<dbReference type="eggNOG" id="ENOG5032V40">
    <property type="taxonomic scope" value="Bacteria"/>
</dbReference>
<dbReference type="HOGENOM" id="CLU_376735_0_0_0"/>